<reference evidence="1 2" key="1">
    <citation type="submission" date="2019-03" db="EMBL/GenBank/DDBJ databases">
        <title>Genomic Encyclopedia of Type Strains, Phase IV (KMG-IV): sequencing the most valuable type-strain genomes for metagenomic binning, comparative biology and taxonomic classification.</title>
        <authorList>
            <person name="Goeker M."/>
        </authorList>
    </citation>
    <scope>NUCLEOTIDE SEQUENCE [LARGE SCALE GENOMIC DNA]</scope>
    <source>
        <strain evidence="1 2">DSM 19377</strain>
    </source>
</reference>
<evidence type="ECO:0000313" key="1">
    <source>
        <dbReference type="EMBL" id="TCP29830.1"/>
    </source>
</evidence>
<evidence type="ECO:0000313" key="2">
    <source>
        <dbReference type="Proteomes" id="UP000295416"/>
    </source>
</evidence>
<organism evidence="1 2">
    <name type="scientific">Scopulibacillus darangshiensis</name>
    <dbReference type="NCBI Taxonomy" id="442528"/>
    <lineage>
        <taxon>Bacteria</taxon>
        <taxon>Bacillati</taxon>
        <taxon>Bacillota</taxon>
        <taxon>Bacilli</taxon>
        <taxon>Bacillales</taxon>
        <taxon>Sporolactobacillaceae</taxon>
        <taxon>Scopulibacillus</taxon>
    </lineage>
</organism>
<dbReference type="AlphaFoldDB" id="A0A4R2P4T6"/>
<dbReference type="RefSeq" id="WP_132745449.1">
    <property type="nucleotide sequence ID" value="NZ_SLXK01000008.1"/>
</dbReference>
<keyword evidence="2" id="KW-1185">Reference proteome</keyword>
<dbReference type="Proteomes" id="UP000295416">
    <property type="component" value="Unassembled WGS sequence"/>
</dbReference>
<name>A0A4R2P4T6_9BACL</name>
<dbReference type="EMBL" id="SLXK01000008">
    <property type="protein sequence ID" value="TCP29830.1"/>
    <property type="molecule type" value="Genomic_DNA"/>
</dbReference>
<dbReference type="OrthoDB" id="2887025at2"/>
<comment type="caution">
    <text evidence="1">The sequence shown here is derived from an EMBL/GenBank/DDBJ whole genome shotgun (WGS) entry which is preliminary data.</text>
</comment>
<protein>
    <submittedName>
        <fullName evidence="1">Uncharacterized protein</fullName>
    </submittedName>
</protein>
<accession>A0A4R2P4T6</accession>
<sequence>MKELERLQILTEIIREFKTAILMDREPDQTGRVVLEVIQEAGDAVLADNVLNAYLRLTEPDVAVSYLDKATVYLHGKIDVCLN</sequence>
<proteinExistence type="predicted"/>
<gene>
    <name evidence="1" type="ORF">EV207_108124</name>
</gene>